<dbReference type="RefSeq" id="WP_181377684.1">
    <property type="nucleotide sequence ID" value="NZ_MG869626.1"/>
</dbReference>
<dbReference type="GO" id="GO:0006276">
    <property type="term" value="P:plasmid maintenance"/>
    <property type="evidence" value="ECO:0007669"/>
    <property type="project" value="InterPro"/>
</dbReference>
<dbReference type="Pfam" id="PF05732">
    <property type="entry name" value="RepL"/>
    <property type="match status" value="1"/>
</dbReference>
<feature type="domain" description="Plasmid replication protein RepL" evidence="1">
    <location>
        <begin position="30"/>
        <end position="163"/>
    </location>
</feature>
<name>A0A2S1FIP2_9BURK</name>
<dbReference type="EMBL" id="MG869626">
    <property type="protein sequence ID" value="AWD72370.1"/>
    <property type="molecule type" value="Genomic_DNA"/>
</dbReference>
<geneLocation type="plasmid" evidence="2">
    <name>pW5NP1</name>
</geneLocation>
<protein>
    <submittedName>
        <fullName evidence="2">Replication initiation protein</fullName>
    </submittedName>
</protein>
<reference evidence="2" key="1">
    <citation type="submission" date="2018-01" db="EMBL/GenBank/DDBJ databases">
        <title>Plasmids of psychrophilic Polaromonas spp. isolated from Arctic and Antarctic glaciers.</title>
        <authorList>
            <person name="Dziewit L."/>
            <person name="Ciok A."/>
        </authorList>
    </citation>
    <scope>NUCLEOTIDE SEQUENCE</scope>
    <source>
        <plasmid evidence="2">pW5NP1</plasmid>
    </source>
</reference>
<dbReference type="AlphaFoldDB" id="A0A2S1FIP2"/>
<evidence type="ECO:0000313" key="2">
    <source>
        <dbReference type="EMBL" id="AWD72370.1"/>
    </source>
</evidence>
<evidence type="ECO:0000259" key="1">
    <source>
        <dbReference type="Pfam" id="PF05732"/>
    </source>
</evidence>
<dbReference type="GO" id="GO:0006260">
    <property type="term" value="P:DNA replication"/>
    <property type="evidence" value="ECO:0007669"/>
    <property type="project" value="InterPro"/>
</dbReference>
<gene>
    <name evidence="2" type="ORF">pW5NP1_p001</name>
</gene>
<sequence length="194" mass="22075">MSDKTTINLRNLVLSPLINPLIEPQQITTKRRYVRSGRADELISASTGEIHSIATIHQVEERDDAEFVKVFAAGVAASYELTKTGQRVFQVILDQYQRTPMSRGFADYVNLLWFDQGIEGRNVGMSEKTFQRGLKELLLKRFIAPKDGVSFWTNPSLFFKGDRVMFIKEYRRRKSSDITQIEINKGQGAIGGLE</sequence>
<accession>A0A2S1FIP2</accession>
<organism evidence="2">
    <name type="scientific">Polaromonas sp. W5N</name>
    <dbReference type="NCBI Taxonomy" id="1840315"/>
    <lineage>
        <taxon>Bacteria</taxon>
        <taxon>Pseudomonadati</taxon>
        <taxon>Pseudomonadota</taxon>
        <taxon>Betaproteobacteria</taxon>
        <taxon>Burkholderiales</taxon>
        <taxon>Comamonadaceae</taxon>
        <taxon>Polaromonas</taxon>
    </lineage>
</organism>
<dbReference type="InterPro" id="IPR008813">
    <property type="entry name" value="Plasmid_replication_RepL"/>
</dbReference>
<keyword evidence="2" id="KW-0614">Plasmid</keyword>
<proteinExistence type="predicted"/>